<comment type="cofactor">
    <cofactor evidence="1">
        <name>Mo-bis(molybdopterin guanine dinucleotide)</name>
        <dbReference type="ChEBI" id="CHEBI:60539"/>
    </cofactor>
</comment>
<sequence length="798" mass="86233">MAAESTHTTTVTHWGSYSVLSESGRVISLEPSPGDRAPSSIGSGMASAHRDQARITQPMIREGWLIDGPCPAGGRRGRDRFVPVPHDMAIALVAAEIDRVRHEFGNSAIYAGSYGWASAGRFHHAKSQIRRFMGMAGGYVDSVNTYSAGALEVIMPHIIGGSPLSMSTRCPTYDEIADGGELVVSFGGMARKNAQICQGGIADHTVPELQDRCRRAGVRFVNVSPVRSDTDDSLHAEWLPIRPGSDVALMLALAHEIVVAGRHDTDFLARCCVGFDTFADYLLGHSDGVPKDSQWASKLTEIDAATIRTLATAIATARTVINVSWSLQRMHHGEQAHWMGLVLSAISGSLGRRGGGFAAGLGTLQIGVRRGSHPKAALPHGTNSVLRFIPVARIADMLLHPGTSFEYNGQSLQYPDIRMIYWAGGNPFHHHQDLHRLVRAWQRPDTIVVHEPWWNANAKFADIVFPVATSLERQDFASGTSDTTLSAMYPAVDPPLGVLTDYEIFTDLAQLLGFGDQFTESRTAGAWVRELYERTSAGLAPIVTLPSFEEFWRQGQVTLPEPPEPPDGSFTLLREDPEANPLQTPSGKIEITSGTLASFGYDDCPAHPTWMEPCEWLGDSSDERQLFHLISNQPSRRLHSQYDNGSYSRAGKVAGREPVQINPIDAEQRGIYSGATVRLWNARGSCLAGAMITDDVRPGVVVLATGAWFDPETPGIAGSLDRHGNPNVLTADFGTSLLAQASASGTTLVDIELADGFSAPTHAFEPPAVVSDREAIQLRQTPLVASAIGRASEMTGET</sequence>
<keyword evidence="11" id="KW-1185">Reference proteome</keyword>
<proteinExistence type="inferred from homology"/>
<dbReference type="InterPro" id="IPR041460">
    <property type="entry name" value="Molybdopterin_N"/>
</dbReference>
<evidence type="ECO:0000256" key="4">
    <source>
        <dbReference type="ARBA" id="ARBA00022723"/>
    </source>
</evidence>
<gene>
    <name evidence="10" type="ordered locus">Mycch_5961</name>
</gene>
<dbReference type="InterPro" id="IPR006656">
    <property type="entry name" value="Mopterin_OxRdtase"/>
</dbReference>
<dbReference type="KEGG" id="mcb:Mycch_5961"/>
<evidence type="ECO:0000313" key="10">
    <source>
        <dbReference type="EMBL" id="AFM20565.1"/>
    </source>
</evidence>
<reference evidence="10 11" key="1">
    <citation type="submission" date="2012-06" db="EMBL/GenBank/DDBJ databases">
        <title>Complete sequence of plasmid 2 of Mycobacterium chubuense NBB4.</title>
        <authorList>
            <consortium name="US DOE Joint Genome Institute"/>
            <person name="Lucas S."/>
            <person name="Han J."/>
            <person name="Lapidus A."/>
            <person name="Cheng J.-F."/>
            <person name="Goodwin L."/>
            <person name="Pitluck S."/>
            <person name="Peters L."/>
            <person name="Mikhailova N."/>
            <person name="Teshima H."/>
            <person name="Detter J.C."/>
            <person name="Han C."/>
            <person name="Tapia R."/>
            <person name="Land M."/>
            <person name="Hauser L."/>
            <person name="Kyrpides N."/>
            <person name="Ivanova N."/>
            <person name="Pagani I."/>
            <person name="Mattes T."/>
            <person name="Holmes A."/>
            <person name="Rutledge P."/>
            <person name="Paulsen I."/>
            <person name="Coleman N."/>
            <person name="Woyke T."/>
        </authorList>
    </citation>
    <scope>NUCLEOTIDE SEQUENCE [LARGE SCALE GENOMIC DNA]</scope>
    <source>
        <strain evidence="10 11">NBB4</strain>
        <plasmid evidence="10 11">pMYCCH.02</plasmid>
    </source>
</reference>
<dbReference type="PANTHER" id="PTHR43742">
    <property type="entry name" value="TRIMETHYLAMINE-N-OXIDE REDUCTASE"/>
    <property type="match status" value="1"/>
</dbReference>
<dbReference type="Gene3D" id="3.90.55.10">
    <property type="entry name" value="Dimethylsulfoxide Reductase, domain 3"/>
    <property type="match status" value="1"/>
</dbReference>
<protein>
    <submittedName>
        <fullName evidence="10">Anaerobic dehydrogenase, typically selenocysteine-containing</fullName>
    </submittedName>
</protein>
<dbReference type="GO" id="GO:0030288">
    <property type="term" value="C:outer membrane-bounded periplasmic space"/>
    <property type="evidence" value="ECO:0007669"/>
    <property type="project" value="TreeGrafter"/>
</dbReference>
<evidence type="ECO:0000256" key="3">
    <source>
        <dbReference type="ARBA" id="ARBA00022505"/>
    </source>
</evidence>
<dbReference type="PANTHER" id="PTHR43742:SF10">
    <property type="entry name" value="TRIMETHYLAMINE-N-OXIDE REDUCTASE 2"/>
    <property type="match status" value="1"/>
</dbReference>
<dbReference type="GO" id="GO:0009061">
    <property type="term" value="P:anaerobic respiration"/>
    <property type="evidence" value="ECO:0007669"/>
    <property type="project" value="TreeGrafter"/>
</dbReference>
<dbReference type="Gene3D" id="3.40.228.10">
    <property type="entry name" value="Dimethylsulfoxide Reductase, domain 2"/>
    <property type="match status" value="1"/>
</dbReference>
<dbReference type="InterPro" id="IPR009010">
    <property type="entry name" value="Asp_de-COase-like_dom_sf"/>
</dbReference>
<dbReference type="AlphaFoldDB" id="I4BTF8"/>
<dbReference type="SUPFAM" id="SSF50692">
    <property type="entry name" value="ADC-like"/>
    <property type="match status" value="1"/>
</dbReference>
<dbReference type="HOGENOM" id="CLU_000422_13_3_11"/>
<dbReference type="CDD" id="cd02793">
    <property type="entry name" value="MopB_CT_DMSOR-BSOR-TMAOR"/>
    <property type="match status" value="1"/>
</dbReference>
<dbReference type="GO" id="GO:0016491">
    <property type="term" value="F:oxidoreductase activity"/>
    <property type="evidence" value="ECO:0007669"/>
    <property type="project" value="UniProtKB-KW"/>
</dbReference>
<comment type="similarity">
    <text evidence="2">Belongs to the prokaryotic molybdopterin-containing oxidoreductase family.</text>
</comment>
<dbReference type="InterPro" id="IPR006657">
    <property type="entry name" value="MoPterin_dinucl-bd_dom"/>
</dbReference>
<dbReference type="Proteomes" id="UP000006057">
    <property type="component" value="Plasmid pMYCCH.02"/>
</dbReference>
<dbReference type="Pfam" id="PF18364">
    <property type="entry name" value="Molybdopterin_N"/>
    <property type="match status" value="1"/>
</dbReference>
<dbReference type="GO" id="GO:0009055">
    <property type="term" value="F:electron transfer activity"/>
    <property type="evidence" value="ECO:0007669"/>
    <property type="project" value="TreeGrafter"/>
</dbReference>
<feature type="domain" description="Molybdopterin oxidoreductase N-terminal" evidence="9">
    <location>
        <begin position="10"/>
        <end position="48"/>
    </location>
</feature>
<keyword evidence="5" id="KW-0560">Oxidoreductase</keyword>
<name>I4BTF8_MYCCN</name>
<feature type="domain" description="Molybdopterin dinucleotide-binding" evidence="8">
    <location>
        <begin position="627"/>
        <end position="736"/>
    </location>
</feature>
<evidence type="ECO:0000256" key="5">
    <source>
        <dbReference type="ARBA" id="ARBA00023002"/>
    </source>
</evidence>
<keyword evidence="10" id="KW-0614">Plasmid</keyword>
<dbReference type="GO" id="GO:0043546">
    <property type="term" value="F:molybdopterin cofactor binding"/>
    <property type="evidence" value="ECO:0007669"/>
    <property type="project" value="InterPro"/>
</dbReference>
<dbReference type="Pfam" id="PF00384">
    <property type="entry name" value="Molybdopterin"/>
    <property type="match status" value="1"/>
</dbReference>
<dbReference type="PATRIC" id="fig|710421.3.peg.5943"/>
<dbReference type="Gene3D" id="2.40.40.20">
    <property type="match status" value="1"/>
</dbReference>
<evidence type="ECO:0000259" key="9">
    <source>
        <dbReference type="Pfam" id="PF18364"/>
    </source>
</evidence>
<feature type="region of interest" description="Disordered" evidence="6">
    <location>
        <begin position="28"/>
        <end position="51"/>
    </location>
</feature>
<dbReference type="InterPro" id="IPR041954">
    <property type="entry name" value="CT_DMSOR/BSOR/TMAOR"/>
</dbReference>
<evidence type="ECO:0000259" key="7">
    <source>
        <dbReference type="Pfam" id="PF00384"/>
    </source>
</evidence>
<keyword evidence="4" id="KW-0479">Metal-binding</keyword>
<dbReference type="OrthoDB" id="7376058at2"/>
<accession>I4BTF8</accession>
<evidence type="ECO:0000313" key="11">
    <source>
        <dbReference type="Proteomes" id="UP000006057"/>
    </source>
</evidence>
<organism evidence="10 11">
    <name type="scientific">Mycolicibacterium chubuense (strain NBB4)</name>
    <name type="common">Mycobacterium chubuense</name>
    <dbReference type="NCBI Taxonomy" id="710421"/>
    <lineage>
        <taxon>Bacteria</taxon>
        <taxon>Bacillati</taxon>
        <taxon>Actinomycetota</taxon>
        <taxon>Actinomycetes</taxon>
        <taxon>Mycobacteriales</taxon>
        <taxon>Mycobacteriaceae</taxon>
        <taxon>Mycolicibacterium</taxon>
    </lineage>
</organism>
<dbReference type="SUPFAM" id="SSF53706">
    <property type="entry name" value="Formate dehydrogenase/DMSO reductase, domains 1-3"/>
    <property type="match status" value="1"/>
</dbReference>
<feature type="domain" description="Molybdopterin oxidoreductase" evidence="7">
    <location>
        <begin position="54"/>
        <end position="510"/>
    </location>
</feature>
<evidence type="ECO:0000259" key="8">
    <source>
        <dbReference type="Pfam" id="PF01568"/>
    </source>
</evidence>
<dbReference type="Pfam" id="PF01568">
    <property type="entry name" value="Molydop_binding"/>
    <property type="match status" value="1"/>
</dbReference>
<dbReference type="EMBL" id="CP003055">
    <property type="protein sequence ID" value="AFM20565.1"/>
    <property type="molecule type" value="Genomic_DNA"/>
</dbReference>
<evidence type="ECO:0000256" key="1">
    <source>
        <dbReference type="ARBA" id="ARBA00001942"/>
    </source>
</evidence>
<dbReference type="GO" id="GO:0030151">
    <property type="term" value="F:molybdenum ion binding"/>
    <property type="evidence" value="ECO:0007669"/>
    <property type="project" value="TreeGrafter"/>
</dbReference>
<dbReference type="InterPro" id="IPR050612">
    <property type="entry name" value="Prok_Mopterin_Oxidored"/>
</dbReference>
<geneLocation type="plasmid" evidence="10 11">
    <name>pMYCCH.02</name>
</geneLocation>
<evidence type="ECO:0000256" key="6">
    <source>
        <dbReference type="SAM" id="MobiDB-lite"/>
    </source>
</evidence>
<evidence type="ECO:0000256" key="2">
    <source>
        <dbReference type="ARBA" id="ARBA00010312"/>
    </source>
</evidence>
<dbReference type="Gene3D" id="3.40.50.740">
    <property type="match status" value="1"/>
</dbReference>
<dbReference type="RefSeq" id="WP_014805806.1">
    <property type="nucleotide sequence ID" value="NC_018023.1"/>
</dbReference>
<keyword evidence="3" id="KW-0500">Molybdenum</keyword>